<dbReference type="PANTHER" id="PTHR24173:SF82">
    <property type="entry name" value="FI19351P1"/>
    <property type="match status" value="1"/>
</dbReference>
<comment type="caution">
    <text evidence="4">The sequence shown here is derived from an EMBL/GenBank/DDBJ whole genome shotgun (WGS) entry which is preliminary data.</text>
</comment>
<keyword evidence="1" id="KW-0677">Repeat</keyword>
<name>A0AAW1VEU3_9CUCU</name>
<evidence type="ECO:0000256" key="2">
    <source>
        <dbReference type="ARBA" id="ARBA00023043"/>
    </source>
</evidence>
<dbReference type="Gene3D" id="1.25.40.20">
    <property type="entry name" value="Ankyrin repeat-containing domain"/>
    <property type="match status" value="3"/>
</dbReference>
<feature type="repeat" description="ANK" evidence="3">
    <location>
        <begin position="198"/>
        <end position="230"/>
    </location>
</feature>
<dbReference type="PROSITE" id="PS50297">
    <property type="entry name" value="ANK_REP_REGION"/>
    <property type="match status" value="4"/>
</dbReference>
<feature type="repeat" description="ANK" evidence="3">
    <location>
        <begin position="134"/>
        <end position="166"/>
    </location>
</feature>
<proteinExistence type="predicted"/>
<dbReference type="Proteomes" id="UP001431783">
    <property type="component" value="Unassembled WGS sequence"/>
</dbReference>
<keyword evidence="2 3" id="KW-0040">ANK repeat</keyword>
<keyword evidence="5" id="KW-1185">Reference proteome</keyword>
<reference evidence="4 5" key="1">
    <citation type="submission" date="2023-03" db="EMBL/GenBank/DDBJ databases">
        <title>Genome insight into feeding habits of ladybird beetles.</title>
        <authorList>
            <person name="Li H.-S."/>
            <person name="Huang Y.-H."/>
            <person name="Pang H."/>
        </authorList>
    </citation>
    <scope>NUCLEOTIDE SEQUENCE [LARGE SCALE GENOMIC DNA]</scope>
    <source>
        <strain evidence="4">SYSU_2023b</strain>
        <tissue evidence="4">Whole body</tissue>
    </source>
</reference>
<dbReference type="Pfam" id="PF12796">
    <property type="entry name" value="Ank_2"/>
    <property type="match status" value="2"/>
</dbReference>
<dbReference type="InterPro" id="IPR002110">
    <property type="entry name" value="Ankyrin_rpt"/>
</dbReference>
<sequence length="649" mass="74437">MLKTSKQDNFIDKDHIFLDLINECRHLPPGARLSYNLRNRLEKFKLPDRAEIVDRLNGGCSPLFIVCRRGQTEIVEYLITICDSNIEQRGLFEVPDDRSTHMVTPLWCAAVSGKLKIVEILIKYGADINAVSDTGSTPVRSACFMTHFEVVKYLVERGADINQANYNGGTCLINSVQSSPLCEFLLKNGADVNARDIQNKTALHYAIQEHRLETTKLLLKNGANINAKSRYGDDALQMACLKGAVRIFEYLTSNFLYTPEKLANAHELLGATYLDEHSDTSKALQYWREGLHIRDKYRLFPKKPILPPIESYRYEKEFELMEELDNIAGDLDAIRIQSLLIAERILGTNHKDTIFRLMYRGASYADMMRHQHCILLWRRALEIRIKKDTILYTDTCFTAQALVRLMIDFNEKYKPVDEGDDGQRFRDVFQTFKLLTDDIVEIRQLLTIRPVYRRQADFFDKILKCITHLIFLMAENAVTSIQKDLMVQNVKLLVEKDPKTVSTEDSLLHLCVSKNNIIRSSYFVDEDPLVIFPKHKVLTLLLFSGASVNAKNESGCTPLHIATNQYYFPPWHVKLLLDYGAHIDQPNAAGLTPATAIMAYNRRADSQIHVLNYISLKCLCATAITHYRIPYQNQIPRTLEQFVHLHEPS</sequence>
<dbReference type="InterPro" id="IPR036770">
    <property type="entry name" value="Ankyrin_rpt-contain_sf"/>
</dbReference>
<feature type="repeat" description="ANK" evidence="3">
    <location>
        <begin position="101"/>
        <end position="133"/>
    </location>
</feature>
<dbReference type="EMBL" id="JARQZJ010000126">
    <property type="protein sequence ID" value="KAK9890720.1"/>
    <property type="molecule type" value="Genomic_DNA"/>
</dbReference>
<dbReference type="SMART" id="SM00248">
    <property type="entry name" value="ANK"/>
    <property type="match status" value="8"/>
</dbReference>
<dbReference type="SUPFAM" id="SSF48403">
    <property type="entry name" value="Ankyrin repeat"/>
    <property type="match status" value="2"/>
</dbReference>
<protein>
    <submittedName>
        <fullName evidence="4">Uncharacterized protein</fullName>
    </submittedName>
</protein>
<feature type="repeat" description="ANK" evidence="3">
    <location>
        <begin position="554"/>
        <end position="588"/>
    </location>
</feature>
<dbReference type="AlphaFoldDB" id="A0AAW1VEU3"/>
<dbReference type="PANTHER" id="PTHR24173">
    <property type="entry name" value="ANKYRIN REPEAT CONTAINING"/>
    <property type="match status" value="1"/>
</dbReference>
<gene>
    <name evidence="4" type="ORF">WA026_012068</name>
</gene>
<accession>A0AAW1VEU3</accession>
<evidence type="ECO:0000313" key="5">
    <source>
        <dbReference type="Proteomes" id="UP001431783"/>
    </source>
</evidence>
<dbReference type="PROSITE" id="PS50088">
    <property type="entry name" value="ANK_REPEAT"/>
    <property type="match status" value="4"/>
</dbReference>
<evidence type="ECO:0000256" key="3">
    <source>
        <dbReference type="PROSITE-ProRule" id="PRU00023"/>
    </source>
</evidence>
<dbReference type="Pfam" id="PF13606">
    <property type="entry name" value="Ank_3"/>
    <property type="match status" value="1"/>
</dbReference>
<evidence type="ECO:0000256" key="1">
    <source>
        <dbReference type="ARBA" id="ARBA00022737"/>
    </source>
</evidence>
<organism evidence="4 5">
    <name type="scientific">Henosepilachna vigintioctopunctata</name>
    <dbReference type="NCBI Taxonomy" id="420089"/>
    <lineage>
        <taxon>Eukaryota</taxon>
        <taxon>Metazoa</taxon>
        <taxon>Ecdysozoa</taxon>
        <taxon>Arthropoda</taxon>
        <taxon>Hexapoda</taxon>
        <taxon>Insecta</taxon>
        <taxon>Pterygota</taxon>
        <taxon>Neoptera</taxon>
        <taxon>Endopterygota</taxon>
        <taxon>Coleoptera</taxon>
        <taxon>Polyphaga</taxon>
        <taxon>Cucujiformia</taxon>
        <taxon>Coccinelloidea</taxon>
        <taxon>Coccinellidae</taxon>
        <taxon>Epilachninae</taxon>
        <taxon>Epilachnini</taxon>
        <taxon>Henosepilachna</taxon>
    </lineage>
</organism>
<evidence type="ECO:0000313" key="4">
    <source>
        <dbReference type="EMBL" id="KAK9890720.1"/>
    </source>
</evidence>